<gene>
    <name evidence="4" type="ORF">H4Q32_003484</name>
</gene>
<evidence type="ECO:0000313" key="5">
    <source>
        <dbReference type="Proteomes" id="UP000830375"/>
    </source>
</evidence>
<feature type="domain" description="Ig-like" evidence="3">
    <location>
        <begin position="167"/>
        <end position="240"/>
    </location>
</feature>
<keyword evidence="1" id="KW-0732">Signal</keyword>
<evidence type="ECO:0000256" key="2">
    <source>
        <dbReference type="ARBA" id="ARBA00023157"/>
    </source>
</evidence>
<dbReference type="InterPro" id="IPR003599">
    <property type="entry name" value="Ig_sub"/>
</dbReference>
<dbReference type="Pfam" id="PF13927">
    <property type="entry name" value="Ig_3"/>
    <property type="match status" value="1"/>
</dbReference>
<dbReference type="SMART" id="SM00408">
    <property type="entry name" value="IGc2"/>
    <property type="match status" value="2"/>
</dbReference>
<dbReference type="Gene3D" id="2.60.40.10">
    <property type="entry name" value="Immunoglobulins"/>
    <property type="match status" value="2"/>
</dbReference>
<keyword evidence="4" id="KW-0675">Receptor</keyword>
<dbReference type="Proteomes" id="UP000830375">
    <property type="component" value="Unassembled WGS sequence"/>
</dbReference>
<dbReference type="SMART" id="SM00409">
    <property type="entry name" value="IG"/>
    <property type="match status" value="2"/>
</dbReference>
<dbReference type="PROSITE" id="PS50835">
    <property type="entry name" value="IG_LIKE"/>
    <property type="match status" value="2"/>
</dbReference>
<accession>A0ABQ8MQK7</accession>
<sequence>MPVVRWQKNREDLPLTFDPDSRVLVLPSGSLQVSRVQPPDSATYRCLAENPGSARTGTDADLRVIPDFSSRDLNVPVIEHRQTDSSQSLSAVSADLLLGCNRMRVDGKCRTGALQKRWNPLRPGLTGLFSDRRMLDLQLRAVRKRLWRERRAVEEHSGRKRRCRLQDGRDAVLECSASGYPNPSFYWMRGNEMIQSRSKKYSLLSGSNLLISSVTDDDSGTYTCVAHNKQQNISASCDLSVLGETPEDPVEAGRDVLARVAGSQRLSKAAQISAGVEQKDSRVQYS</sequence>
<dbReference type="PANTHER" id="PTHR45080">
    <property type="entry name" value="CONTACTIN 5"/>
    <property type="match status" value="1"/>
</dbReference>
<keyword evidence="5" id="KW-1185">Reference proteome</keyword>
<reference evidence="4 5" key="1">
    <citation type="submission" date="2022-01" db="EMBL/GenBank/DDBJ databases">
        <title>A high-quality chromosome-level genome assembly of rohu carp, Labeo rohita.</title>
        <authorList>
            <person name="Arick M.A. II"/>
            <person name="Hsu C.-Y."/>
            <person name="Magbanua Z."/>
            <person name="Pechanova O."/>
            <person name="Grover C."/>
            <person name="Miller E."/>
            <person name="Thrash A."/>
            <person name="Ezzel L."/>
            <person name="Alam S."/>
            <person name="Benzie J."/>
            <person name="Hamilton M."/>
            <person name="Karsi A."/>
            <person name="Lawrence M.L."/>
            <person name="Peterson D.G."/>
        </authorList>
    </citation>
    <scope>NUCLEOTIDE SEQUENCE [LARGE SCALE GENOMIC DNA]</scope>
    <source>
        <strain evidence="5">BAU-BD-2019</strain>
        <tissue evidence="4">Blood</tissue>
    </source>
</reference>
<feature type="domain" description="Ig-like" evidence="3">
    <location>
        <begin position="1"/>
        <end position="63"/>
    </location>
</feature>
<proteinExistence type="predicted"/>
<name>A0ABQ8MQK7_LABRO</name>
<dbReference type="InterPro" id="IPR050958">
    <property type="entry name" value="Cell_Adh-Cytoskel_Orgn"/>
</dbReference>
<dbReference type="InterPro" id="IPR003598">
    <property type="entry name" value="Ig_sub2"/>
</dbReference>
<dbReference type="InterPro" id="IPR036179">
    <property type="entry name" value="Ig-like_dom_sf"/>
</dbReference>
<dbReference type="SUPFAM" id="SSF48726">
    <property type="entry name" value="Immunoglobulin"/>
    <property type="match status" value="2"/>
</dbReference>
<keyword evidence="2" id="KW-1015">Disulfide bond</keyword>
<evidence type="ECO:0000313" key="4">
    <source>
        <dbReference type="EMBL" id="KAI2665124.1"/>
    </source>
</evidence>
<dbReference type="PANTHER" id="PTHR45080:SF8">
    <property type="entry name" value="IG-LIKE DOMAIN-CONTAINING PROTEIN"/>
    <property type="match status" value="1"/>
</dbReference>
<comment type="caution">
    <text evidence="4">The sequence shown here is derived from an EMBL/GenBank/DDBJ whole genome shotgun (WGS) entry which is preliminary data.</text>
</comment>
<dbReference type="InterPro" id="IPR013783">
    <property type="entry name" value="Ig-like_fold"/>
</dbReference>
<dbReference type="InterPro" id="IPR007110">
    <property type="entry name" value="Ig-like_dom"/>
</dbReference>
<dbReference type="EMBL" id="JACTAM010000005">
    <property type="protein sequence ID" value="KAI2665124.1"/>
    <property type="molecule type" value="Genomic_DNA"/>
</dbReference>
<evidence type="ECO:0000259" key="3">
    <source>
        <dbReference type="PROSITE" id="PS50835"/>
    </source>
</evidence>
<dbReference type="CDD" id="cd00096">
    <property type="entry name" value="Ig"/>
    <property type="match status" value="2"/>
</dbReference>
<organism evidence="4 5">
    <name type="scientific">Labeo rohita</name>
    <name type="common">Indian major carp</name>
    <name type="synonym">Cyprinus rohita</name>
    <dbReference type="NCBI Taxonomy" id="84645"/>
    <lineage>
        <taxon>Eukaryota</taxon>
        <taxon>Metazoa</taxon>
        <taxon>Chordata</taxon>
        <taxon>Craniata</taxon>
        <taxon>Vertebrata</taxon>
        <taxon>Euteleostomi</taxon>
        <taxon>Actinopterygii</taxon>
        <taxon>Neopterygii</taxon>
        <taxon>Teleostei</taxon>
        <taxon>Ostariophysi</taxon>
        <taxon>Cypriniformes</taxon>
        <taxon>Cyprinidae</taxon>
        <taxon>Labeoninae</taxon>
        <taxon>Labeonini</taxon>
        <taxon>Labeo</taxon>
    </lineage>
</organism>
<protein>
    <submittedName>
        <fullName evidence="4">Netrin receptor DCC</fullName>
    </submittedName>
</protein>
<evidence type="ECO:0000256" key="1">
    <source>
        <dbReference type="ARBA" id="ARBA00022729"/>
    </source>
</evidence>